<name>A0AAW2JT77_9LAMI</name>
<evidence type="ECO:0000313" key="1">
    <source>
        <dbReference type="EMBL" id="KAL0297845.1"/>
    </source>
</evidence>
<dbReference type="EMBL" id="JACGWK010000557">
    <property type="protein sequence ID" value="KAL0297845.1"/>
    <property type="molecule type" value="Genomic_DNA"/>
</dbReference>
<reference evidence="1" key="2">
    <citation type="journal article" date="2024" name="Plant">
        <title>Genomic evolution and insights into agronomic trait innovations of Sesamum species.</title>
        <authorList>
            <person name="Miao H."/>
            <person name="Wang L."/>
            <person name="Qu L."/>
            <person name="Liu H."/>
            <person name="Sun Y."/>
            <person name="Le M."/>
            <person name="Wang Q."/>
            <person name="Wei S."/>
            <person name="Zheng Y."/>
            <person name="Lin W."/>
            <person name="Duan Y."/>
            <person name="Cao H."/>
            <person name="Xiong S."/>
            <person name="Wang X."/>
            <person name="Wei L."/>
            <person name="Li C."/>
            <person name="Ma Q."/>
            <person name="Ju M."/>
            <person name="Zhao R."/>
            <person name="Li G."/>
            <person name="Mu C."/>
            <person name="Tian Q."/>
            <person name="Mei H."/>
            <person name="Zhang T."/>
            <person name="Gao T."/>
            <person name="Zhang H."/>
        </authorList>
    </citation>
    <scope>NUCLEOTIDE SEQUENCE</scope>
    <source>
        <strain evidence="1">G01</strain>
    </source>
</reference>
<comment type="caution">
    <text evidence="1">The sequence shown here is derived from an EMBL/GenBank/DDBJ whole genome shotgun (WGS) entry which is preliminary data.</text>
</comment>
<dbReference type="AlphaFoldDB" id="A0AAW2JT77"/>
<proteinExistence type="predicted"/>
<sequence length="56" mass="6033">MMISRVFSAAFFALKDRESLASPGVMMVSRLGPGVLFRGGFVAGFGIMSTTREDDD</sequence>
<accession>A0AAW2JT77</accession>
<reference evidence="1" key="1">
    <citation type="submission" date="2020-06" db="EMBL/GenBank/DDBJ databases">
        <authorList>
            <person name="Li T."/>
            <person name="Hu X."/>
            <person name="Zhang T."/>
            <person name="Song X."/>
            <person name="Zhang H."/>
            <person name="Dai N."/>
            <person name="Sheng W."/>
            <person name="Hou X."/>
            <person name="Wei L."/>
        </authorList>
    </citation>
    <scope>NUCLEOTIDE SEQUENCE</scope>
    <source>
        <strain evidence="1">G01</strain>
        <tissue evidence="1">Leaf</tissue>
    </source>
</reference>
<gene>
    <name evidence="1" type="ORF">Sangu_3176900</name>
</gene>
<protein>
    <submittedName>
        <fullName evidence="1">Uncharacterized protein</fullName>
    </submittedName>
</protein>
<organism evidence="1">
    <name type="scientific">Sesamum angustifolium</name>
    <dbReference type="NCBI Taxonomy" id="2727405"/>
    <lineage>
        <taxon>Eukaryota</taxon>
        <taxon>Viridiplantae</taxon>
        <taxon>Streptophyta</taxon>
        <taxon>Embryophyta</taxon>
        <taxon>Tracheophyta</taxon>
        <taxon>Spermatophyta</taxon>
        <taxon>Magnoliopsida</taxon>
        <taxon>eudicotyledons</taxon>
        <taxon>Gunneridae</taxon>
        <taxon>Pentapetalae</taxon>
        <taxon>asterids</taxon>
        <taxon>lamiids</taxon>
        <taxon>Lamiales</taxon>
        <taxon>Pedaliaceae</taxon>
        <taxon>Sesamum</taxon>
    </lineage>
</organism>